<evidence type="ECO:0000256" key="2">
    <source>
        <dbReference type="SAM" id="Phobius"/>
    </source>
</evidence>
<reference evidence="3 4" key="1">
    <citation type="submission" date="2016-10" db="EMBL/GenBank/DDBJ databases">
        <authorList>
            <person name="de Groot N.N."/>
        </authorList>
    </citation>
    <scope>NUCLEOTIDE SEQUENCE [LARGE SCALE GENOMIC DNA]</scope>
    <source>
        <strain evidence="3 4">JCM 21544</strain>
    </source>
</reference>
<accession>A0A1G9GYN3</accession>
<organism evidence="3 4">
    <name type="scientific">Pseudomonas indica</name>
    <dbReference type="NCBI Taxonomy" id="137658"/>
    <lineage>
        <taxon>Bacteria</taxon>
        <taxon>Pseudomonadati</taxon>
        <taxon>Pseudomonadota</taxon>
        <taxon>Gammaproteobacteria</taxon>
        <taxon>Pseudomonadales</taxon>
        <taxon>Pseudomonadaceae</taxon>
        <taxon>Pseudomonas</taxon>
    </lineage>
</organism>
<dbReference type="AlphaFoldDB" id="A0A1G9GYN3"/>
<keyword evidence="2" id="KW-0472">Membrane</keyword>
<evidence type="ECO:0000313" key="3">
    <source>
        <dbReference type="EMBL" id="SDL05830.1"/>
    </source>
</evidence>
<name>A0A1G9GYN3_9PSED</name>
<keyword evidence="2" id="KW-0812">Transmembrane</keyword>
<keyword evidence="2" id="KW-1133">Transmembrane helix</keyword>
<sequence>MSQTQPRQFDSAVRQPTRSHPEDSHSVTGLLHQLGREVPLLFTKELALAKSEITSSIHATKAGIASVASGGAVLLAGFIILLQAAVYGLSLVVQPWLAALIVGAVVVVVGLAMVQAGKKKLEPSAFTPDRTLHALQKDHEAIRRNA</sequence>
<keyword evidence="4" id="KW-1185">Reference proteome</keyword>
<dbReference type="RefSeq" id="WP_084338027.1">
    <property type="nucleotide sequence ID" value="NZ_CBKZNZ010000044.1"/>
</dbReference>
<dbReference type="Proteomes" id="UP000198706">
    <property type="component" value="Unassembled WGS sequence"/>
</dbReference>
<protein>
    <submittedName>
        <fullName evidence="3">Putative Holin-X, holin superfamily III</fullName>
    </submittedName>
</protein>
<feature type="region of interest" description="Disordered" evidence="1">
    <location>
        <begin position="1"/>
        <end position="28"/>
    </location>
</feature>
<evidence type="ECO:0000313" key="4">
    <source>
        <dbReference type="Proteomes" id="UP000198706"/>
    </source>
</evidence>
<gene>
    <name evidence="3" type="ORF">SAMN05216186_11451</name>
</gene>
<dbReference type="InterPro" id="IPR009937">
    <property type="entry name" value="Phage_holin_3_6"/>
</dbReference>
<proteinExistence type="predicted"/>
<feature type="compositionally biased region" description="Polar residues" evidence="1">
    <location>
        <begin position="1"/>
        <end position="18"/>
    </location>
</feature>
<dbReference type="EMBL" id="FNFD01000014">
    <property type="protein sequence ID" value="SDL05830.1"/>
    <property type="molecule type" value="Genomic_DNA"/>
</dbReference>
<dbReference type="Pfam" id="PF07332">
    <property type="entry name" value="Phage_holin_3_6"/>
    <property type="match status" value="1"/>
</dbReference>
<feature type="transmembrane region" description="Helical" evidence="2">
    <location>
        <begin position="64"/>
        <end position="89"/>
    </location>
</feature>
<feature type="transmembrane region" description="Helical" evidence="2">
    <location>
        <begin position="95"/>
        <end position="114"/>
    </location>
</feature>
<dbReference type="STRING" id="137658.SAMN05216186_11451"/>
<evidence type="ECO:0000256" key="1">
    <source>
        <dbReference type="SAM" id="MobiDB-lite"/>
    </source>
</evidence>